<keyword evidence="5 11" id="KW-0808">Transferase</keyword>
<organism evidence="12 13">
    <name type="scientific">Conexibacter woesei (strain DSM 14684 / CCUG 47730 / CIP 108061 / JCM 11494 / NBRC 100937 / ID131577)</name>
    <dbReference type="NCBI Taxonomy" id="469383"/>
    <lineage>
        <taxon>Bacteria</taxon>
        <taxon>Bacillati</taxon>
        <taxon>Actinomycetota</taxon>
        <taxon>Thermoleophilia</taxon>
        <taxon>Solirubrobacterales</taxon>
        <taxon>Conexibacteraceae</taxon>
        <taxon>Conexibacter</taxon>
    </lineage>
</organism>
<dbReference type="Proteomes" id="UP000008229">
    <property type="component" value="Chromosome"/>
</dbReference>
<sequence>MKVNDLERPASLISPRIDRLLAHVDSDYASVVVAAKRARQINSYYHNLGEGTFDEFPPPMVETRSKNYLTIALEEVASGKIKYHYR</sequence>
<evidence type="ECO:0000256" key="2">
    <source>
        <dbReference type="ARBA" id="ARBA00012418"/>
    </source>
</evidence>
<comment type="function">
    <text evidence="11">Promotes RNA polymerase assembly. Latches the N- and C-terminal regions of the beta' subunit thereby facilitating its interaction with the beta and alpha subunits.</text>
</comment>
<reference evidence="13" key="2">
    <citation type="submission" date="2010-01" db="EMBL/GenBank/DDBJ databases">
        <title>The complete genome of Conexibacter woesei DSM 14684.</title>
        <authorList>
            <consortium name="US DOE Joint Genome Institute (JGI-PGF)"/>
            <person name="Lucas S."/>
            <person name="Copeland A."/>
            <person name="Lapidus A."/>
            <person name="Glavina del Rio T."/>
            <person name="Dalin E."/>
            <person name="Tice H."/>
            <person name="Bruce D."/>
            <person name="Goodwin L."/>
            <person name="Pitluck S."/>
            <person name="Kyrpides N."/>
            <person name="Mavromatis K."/>
            <person name="Ivanova N."/>
            <person name="Mikhailova N."/>
            <person name="Chertkov O."/>
            <person name="Brettin T."/>
            <person name="Detter J.C."/>
            <person name="Han C."/>
            <person name="Larimer F."/>
            <person name="Land M."/>
            <person name="Hauser L."/>
            <person name="Markowitz V."/>
            <person name="Cheng J.-F."/>
            <person name="Hugenholtz P."/>
            <person name="Woyke T."/>
            <person name="Wu D."/>
            <person name="Pukall R."/>
            <person name="Steenblock K."/>
            <person name="Schneider S."/>
            <person name="Klenk H.-P."/>
            <person name="Eisen J.A."/>
        </authorList>
    </citation>
    <scope>NUCLEOTIDE SEQUENCE [LARGE SCALE GENOMIC DNA]</scope>
    <source>
        <strain evidence="13">DSM 14684 / CIP 108061 / JCM 11494 / NBRC 100937 / ID131577</strain>
    </source>
</reference>
<evidence type="ECO:0000256" key="3">
    <source>
        <dbReference type="ARBA" id="ARBA00013725"/>
    </source>
</evidence>
<dbReference type="AlphaFoldDB" id="D3FE13"/>
<dbReference type="InterPro" id="IPR036161">
    <property type="entry name" value="RPB6/omega-like_sf"/>
</dbReference>
<dbReference type="InterPro" id="IPR006110">
    <property type="entry name" value="Pol_omega/Rpo6/RPB6"/>
</dbReference>
<dbReference type="KEGG" id="cwo:Cwoe_3210"/>
<dbReference type="GO" id="GO:0003899">
    <property type="term" value="F:DNA-directed RNA polymerase activity"/>
    <property type="evidence" value="ECO:0007669"/>
    <property type="project" value="UniProtKB-UniRule"/>
</dbReference>
<dbReference type="InterPro" id="IPR003716">
    <property type="entry name" value="DNA-dir_RNA_pol_omega"/>
</dbReference>
<dbReference type="GO" id="GO:0006351">
    <property type="term" value="P:DNA-templated transcription"/>
    <property type="evidence" value="ECO:0007669"/>
    <property type="project" value="UniProtKB-UniRule"/>
</dbReference>
<dbReference type="eggNOG" id="COG1758">
    <property type="taxonomic scope" value="Bacteria"/>
</dbReference>
<evidence type="ECO:0000256" key="7">
    <source>
        <dbReference type="ARBA" id="ARBA00023163"/>
    </source>
</evidence>
<evidence type="ECO:0000256" key="9">
    <source>
        <dbReference type="ARBA" id="ARBA00029924"/>
    </source>
</evidence>
<dbReference type="SUPFAM" id="SSF63562">
    <property type="entry name" value="RPB6/omega subunit-like"/>
    <property type="match status" value="1"/>
</dbReference>
<proteinExistence type="inferred from homology"/>
<dbReference type="HOGENOM" id="CLU_125406_1_1_11"/>
<dbReference type="SMART" id="SM01409">
    <property type="entry name" value="RNA_pol_Rpb6"/>
    <property type="match status" value="1"/>
</dbReference>
<dbReference type="EMBL" id="CP001854">
    <property type="protein sequence ID" value="ADB51629.1"/>
    <property type="molecule type" value="Genomic_DNA"/>
</dbReference>
<evidence type="ECO:0000256" key="11">
    <source>
        <dbReference type="HAMAP-Rule" id="MF_00366"/>
    </source>
</evidence>
<dbReference type="GO" id="GO:0000428">
    <property type="term" value="C:DNA-directed RNA polymerase complex"/>
    <property type="evidence" value="ECO:0007669"/>
    <property type="project" value="UniProtKB-KW"/>
</dbReference>
<comment type="subunit">
    <text evidence="8 11">The RNAP catalytic core consists of 2 alpha, 1 beta, 1 beta' and 1 omega subunit. When a sigma factor is associated with the core the holoenzyme is formed, which can initiate transcription.</text>
</comment>
<evidence type="ECO:0000256" key="6">
    <source>
        <dbReference type="ARBA" id="ARBA00022695"/>
    </source>
</evidence>
<evidence type="ECO:0000256" key="8">
    <source>
        <dbReference type="ARBA" id="ARBA00025935"/>
    </source>
</evidence>
<dbReference type="EC" id="2.7.7.6" evidence="2 11"/>
<gene>
    <name evidence="11" type="primary">rpoZ</name>
    <name evidence="12" type="ordered locus">Cwoe_3210</name>
</gene>
<evidence type="ECO:0000256" key="5">
    <source>
        <dbReference type="ARBA" id="ARBA00022679"/>
    </source>
</evidence>
<keyword evidence="6 11" id="KW-0548">Nucleotidyltransferase</keyword>
<dbReference type="PANTHER" id="PTHR34476">
    <property type="entry name" value="DNA-DIRECTED RNA POLYMERASE SUBUNIT OMEGA"/>
    <property type="match status" value="1"/>
</dbReference>
<keyword evidence="4 11" id="KW-0240">DNA-directed RNA polymerase</keyword>
<keyword evidence="13" id="KW-1185">Reference proteome</keyword>
<protein>
    <recommendedName>
        <fullName evidence="3 11">DNA-directed RNA polymerase subunit omega</fullName>
        <shortName evidence="11">RNAP omega subunit</shortName>
        <ecNumber evidence="2 11">2.7.7.6</ecNumber>
    </recommendedName>
    <alternativeName>
        <fullName evidence="11">RNA polymerase omega subunit</fullName>
    </alternativeName>
    <alternativeName>
        <fullName evidence="9 11">Transcriptase subunit omega</fullName>
    </alternativeName>
</protein>
<keyword evidence="7 11" id="KW-0804">Transcription</keyword>
<evidence type="ECO:0000256" key="1">
    <source>
        <dbReference type="ARBA" id="ARBA00006711"/>
    </source>
</evidence>
<evidence type="ECO:0000313" key="13">
    <source>
        <dbReference type="Proteomes" id="UP000008229"/>
    </source>
</evidence>
<comment type="similarity">
    <text evidence="1 11">Belongs to the RNA polymerase subunit omega family.</text>
</comment>
<dbReference type="Pfam" id="PF01192">
    <property type="entry name" value="RNA_pol_Rpb6"/>
    <property type="match status" value="1"/>
</dbReference>
<dbReference type="PANTHER" id="PTHR34476:SF1">
    <property type="entry name" value="DNA-DIRECTED RNA POLYMERASE SUBUNIT OMEGA"/>
    <property type="match status" value="1"/>
</dbReference>
<reference evidence="12 13" key="1">
    <citation type="journal article" date="2010" name="Stand. Genomic Sci.">
        <title>Complete genome sequence of Conexibacter woesei type strain (ID131577).</title>
        <authorList>
            <person name="Pukall R."/>
            <person name="Lapidus A."/>
            <person name="Glavina Del Rio T."/>
            <person name="Copeland A."/>
            <person name="Tice H."/>
            <person name="Cheng J.-F."/>
            <person name="Lucas S."/>
            <person name="Chen F."/>
            <person name="Nolan M."/>
            <person name="Bruce D."/>
            <person name="Goodwin L."/>
            <person name="Pitluck S."/>
            <person name="Mavromatis K."/>
            <person name="Ivanova N."/>
            <person name="Ovchinnikova G."/>
            <person name="Pati A."/>
            <person name="Chen A."/>
            <person name="Palaniappan K."/>
            <person name="Land M."/>
            <person name="Hauser L."/>
            <person name="Chang Y.-J."/>
            <person name="Jeffries C.D."/>
            <person name="Chain P."/>
            <person name="Meincke L."/>
            <person name="Sims D."/>
            <person name="Brettin T."/>
            <person name="Detter J.C."/>
            <person name="Rohde M."/>
            <person name="Goeker M."/>
            <person name="Bristow J."/>
            <person name="Eisen J.A."/>
            <person name="Markowitz V."/>
            <person name="Kyrpides N.C."/>
            <person name="Klenk H.-P."/>
            <person name="Hugenholtz P."/>
        </authorList>
    </citation>
    <scope>NUCLEOTIDE SEQUENCE [LARGE SCALE GENOMIC DNA]</scope>
    <source>
        <strain evidence="13">DSM 14684 / CIP 108061 / JCM 11494 / NBRC 100937 / ID131577</strain>
    </source>
</reference>
<evidence type="ECO:0000313" key="12">
    <source>
        <dbReference type="EMBL" id="ADB51629.1"/>
    </source>
</evidence>
<comment type="catalytic activity">
    <reaction evidence="10 11">
        <text>RNA(n) + a ribonucleoside 5'-triphosphate = RNA(n+1) + diphosphate</text>
        <dbReference type="Rhea" id="RHEA:21248"/>
        <dbReference type="Rhea" id="RHEA-COMP:14527"/>
        <dbReference type="Rhea" id="RHEA-COMP:17342"/>
        <dbReference type="ChEBI" id="CHEBI:33019"/>
        <dbReference type="ChEBI" id="CHEBI:61557"/>
        <dbReference type="ChEBI" id="CHEBI:140395"/>
        <dbReference type="EC" id="2.7.7.6"/>
    </reaction>
</comment>
<name>D3FE13_CONWI</name>
<dbReference type="NCBIfam" id="TIGR00690">
    <property type="entry name" value="rpoZ"/>
    <property type="match status" value="1"/>
</dbReference>
<dbReference type="GO" id="GO:0003677">
    <property type="term" value="F:DNA binding"/>
    <property type="evidence" value="ECO:0007669"/>
    <property type="project" value="UniProtKB-UniRule"/>
</dbReference>
<accession>D3FE13</accession>
<dbReference type="HAMAP" id="MF_00366">
    <property type="entry name" value="RNApol_bact_RpoZ"/>
    <property type="match status" value="1"/>
</dbReference>
<dbReference type="STRING" id="469383.Cwoe_3210"/>
<evidence type="ECO:0000256" key="10">
    <source>
        <dbReference type="ARBA" id="ARBA00048552"/>
    </source>
</evidence>
<evidence type="ECO:0000256" key="4">
    <source>
        <dbReference type="ARBA" id="ARBA00022478"/>
    </source>
</evidence>
<dbReference type="Gene3D" id="3.90.940.10">
    <property type="match status" value="1"/>
</dbReference>